<reference evidence="4 5" key="1">
    <citation type="submission" date="2016-10" db="EMBL/GenBank/DDBJ databases">
        <authorList>
            <person name="de Groot N.N."/>
        </authorList>
    </citation>
    <scope>NUCLEOTIDE SEQUENCE [LARGE SCALE GENOMIC DNA]</scope>
    <source>
        <strain evidence="4 5">DSM 21039</strain>
    </source>
</reference>
<evidence type="ECO:0000313" key="5">
    <source>
        <dbReference type="Proteomes" id="UP000198984"/>
    </source>
</evidence>
<dbReference type="OrthoDB" id="282744at2"/>
<dbReference type="EMBL" id="FOBB01000003">
    <property type="protein sequence ID" value="SEM09479.1"/>
    <property type="molecule type" value="Genomic_DNA"/>
</dbReference>
<proteinExistence type="predicted"/>
<dbReference type="InterPro" id="IPR009057">
    <property type="entry name" value="Homeodomain-like_sf"/>
</dbReference>
<gene>
    <name evidence="4" type="ORF">SAMN04488505_103355</name>
</gene>
<dbReference type="Proteomes" id="UP000198984">
    <property type="component" value="Unassembled WGS sequence"/>
</dbReference>
<dbReference type="PANTHER" id="PTHR47893:SF1">
    <property type="entry name" value="REGULATORY PROTEIN PCHR"/>
    <property type="match status" value="1"/>
</dbReference>
<dbReference type="STRING" id="573321.SAMN04488505_103355"/>
<evidence type="ECO:0000259" key="3">
    <source>
        <dbReference type="PROSITE" id="PS01124"/>
    </source>
</evidence>
<dbReference type="InterPro" id="IPR018060">
    <property type="entry name" value="HTH_AraC"/>
</dbReference>
<evidence type="ECO:0000256" key="1">
    <source>
        <dbReference type="ARBA" id="ARBA00023015"/>
    </source>
</evidence>
<organism evidence="4 5">
    <name type="scientific">Chitinophaga rupis</name>
    <dbReference type="NCBI Taxonomy" id="573321"/>
    <lineage>
        <taxon>Bacteria</taxon>
        <taxon>Pseudomonadati</taxon>
        <taxon>Bacteroidota</taxon>
        <taxon>Chitinophagia</taxon>
        <taxon>Chitinophagales</taxon>
        <taxon>Chitinophagaceae</taxon>
        <taxon>Chitinophaga</taxon>
    </lineage>
</organism>
<accession>A0A1H7VKQ3</accession>
<evidence type="ECO:0000256" key="2">
    <source>
        <dbReference type="ARBA" id="ARBA00023163"/>
    </source>
</evidence>
<dbReference type="GO" id="GO:0043565">
    <property type="term" value="F:sequence-specific DNA binding"/>
    <property type="evidence" value="ECO:0007669"/>
    <property type="project" value="InterPro"/>
</dbReference>
<keyword evidence="4" id="KW-0238">DNA-binding</keyword>
<dbReference type="InterPro" id="IPR053142">
    <property type="entry name" value="PchR_regulatory_protein"/>
</dbReference>
<dbReference type="SUPFAM" id="SSF46689">
    <property type="entry name" value="Homeodomain-like"/>
    <property type="match status" value="1"/>
</dbReference>
<sequence>MLFPKKKENGHITLIKGMPAGFENYNIKGAKKFYYLEEHHITCSQYMKVQGFAVWQHIVDVAQEEEISPTALHSGLRLNFTLGEIDAQALLNVHERVGLKSGRADLFYVTKGKHDATLPAGKHIFFHLDIAGSLLSSLKNDARFKPLMMIFDAALQREKGHINPVSIPVDLYSHTLILDIRLHHYEGWVAKVYIRNKAWTLLQHFAAHLANLNEIEQPELTPANINQADAIKAYLKLHLKAPFSLKALATALDIRDINLAAQQFKQLHDISIQEFLHYYRMEKAFERLAGSGFDLAFIAAEYGFKNVAAFSRAFEQYFACSPLALIKARKGPRS</sequence>
<dbReference type="PROSITE" id="PS01124">
    <property type="entry name" value="HTH_ARAC_FAMILY_2"/>
    <property type="match status" value="1"/>
</dbReference>
<protein>
    <submittedName>
        <fullName evidence="4">AraC-type DNA-binding protein</fullName>
    </submittedName>
</protein>
<keyword evidence="5" id="KW-1185">Reference proteome</keyword>
<keyword evidence="2" id="KW-0804">Transcription</keyword>
<evidence type="ECO:0000313" key="4">
    <source>
        <dbReference type="EMBL" id="SEM09479.1"/>
    </source>
</evidence>
<keyword evidence="1" id="KW-0805">Transcription regulation</keyword>
<dbReference type="PANTHER" id="PTHR47893">
    <property type="entry name" value="REGULATORY PROTEIN PCHR"/>
    <property type="match status" value="1"/>
</dbReference>
<dbReference type="Gene3D" id="1.10.10.60">
    <property type="entry name" value="Homeodomain-like"/>
    <property type="match status" value="1"/>
</dbReference>
<dbReference type="SMART" id="SM00342">
    <property type="entry name" value="HTH_ARAC"/>
    <property type="match status" value="1"/>
</dbReference>
<dbReference type="RefSeq" id="WP_089912989.1">
    <property type="nucleotide sequence ID" value="NZ_FOBB01000003.1"/>
</dbReference>
<name>A0A1H7VKQ3_9BACT</name>
<feature type="domain" description="HTH araC/xylS-type" evidence="3">
    <location>
        <begin position="229"/>
        <end position="328"/>
    </location>
</feature>
<dbReference type="GO" id="GO:0003700">
    <property type="term" value="F:DNA-binding transcription factor activity"/>
    <property type="evidence" value="ECO:0007669"/>
    <property type="project" value="InterPro"/>
</dbReference>
<dbReference type="Pfam" id="PF12833">
    <property type="entry name" value="HTH_18"/>
    <property type="match status" value="1"/>
</dbReference>
<dbReference type="AlphaFoldDB" id="A0A1H7VKQ3"/>